<keyword evidence="2" id="KW-1185">Reference proteome</keyword>
<organism evidence="1 2">
    <name type="scientific">Bacillus paralicheniformis</name>
    <dbReference type="NCBI Taxonomy" id="1648923"/>
    <lineage>
        <taxon>Bacteria</taxon>
        <taxon>Bacillati</taxon>
        <taxon>Bacillota</taxon>
        <taxon>Bacilli</taxon>
        <taxon>Bacillales</taxon>
        <taxon>Bacillaceae</taxon>
        <taxon>Bacillus</taxon>
    </lineage>
</organism>
<proteinExistence type="predicted"/>
<name>A0ABY3FPR6_9BACI</name>
<accession>A0ABY3FPR6</accession>
<dbReference type="Proteomes" id="UP000429980">
    <property type="component" value="Unassembled WGS sequence"/>
</dbReference>
<comment type="caution">
    <text evidence="1">The sequence shown here is derived from an EMBL/GenBank/DDBJ whole genome shotgun (WGS) entry which is preliminary data.</text>
</comment>
<reference evidence="1 2" key="1">
    <citation type="submission" date="2019-06" db="EMBL/GenBank/DDBJ databases">
        <title>Genome sequence analysis of &gt;100 Bacillus licheniformis strains suggests intrinsic resistance to this species.</title>
        <authorList>
            <person name="Wels M."/>
            <person name="Siezen R.J."/>
            <person name="Johansen E."/>
            <person name="Stuer-Lauridsen B."/>
            <person name="Bjerre K."/>
            <person name="Nielsen B.K.K."/>
        </authorList>
    </citation>
    <scope>NUCLEOTIDE SEQUENCE [LARGE SCALE GENOMIC DNA]</scope>
    <source>
        <strain evidence="1 2">BAC-15381</strain>
    </source>
</reference>
<gene>
    <name evidence="1" type="ORF">CHCC15381_0095</name>
</gene>
<sequence length="41" mass="4845">MICRGNLVFIRLRNKTAAKKDEDYDVPFMESKKQIKLICID</sequence>
<protein>
    <submittedName>
        <fullName evidence="1">Uncharacterized protein</fullName>
    </submittedName>
</protein>
<evidence type="ECO:0000313" key="2">
    <source>
        <dbReference type="Proteomes" id="UP000429980"/>
    </source>
</evidence>
<evidence type="ECO:0000313" key="1">
    <source>
        <dbReference type="EMBL" id="TWL33588.1"/>
    </source>
</evidence>
<dbReference type="EMBL" id="NILF01000067">
    <property type="protein sequence ID" value="TWL33588.1"/>
    <property type="molecule type" value="Genomic_DNA"/>
</dbReference>